<dbReference type="EMBL" id="CATQJA010000906">
    <property type="protein sequence ID" value="CAJ0564768.1"/>
    <property type="molecule type" value="Genomic_DNA"/>
</dbReference>
<proteinExistence type="predicted"/>
<gene>
    <name evidence="1" type="ORF">MSPICULIGERA_LOCUS3438</name>
</gene>
<accession>A0AA36C9A4</accession>
<evidence type="ECO:0000313" key="1">
    <source>
        <dbReference type="EMBL" id="CAJ0564768.1"/>
    </source>
</evidence>
<sequence>MKPGATDRQLGLRVHASRHRPEFVSILNGVRGLQIGAKTLRVDYSAQNYTNAFMQDSTKKCSGTNKCVHMHIDSKTPEATVEQLEVRTCATGIWLEKWAPGYGSIPLPKADATMSGHSCEGDLCNKIPMTEMKQRAEEAAKKQSSTASYLVLPVVTFFASNILTFF</sequence>
<name>A0AA36C9A4_9BILA</name>
<protein>
    <submittedName>
        <fullName evidence="1">Uncharacterized protein</fullName>
    </submittedName>
</protein>
<dbReference type="AlphaFoldDB" id="A0AA36C9A4"/>
<evidence type="ECO:0000313" key="2">
    <source>
        <dbReference type="Proteomes" id="UP001177023"/>
    </source>
</evidence>
<comment type="caution">
    <text evidence="1">The sequence shown here is derived from an EMBL/GenBank/DDBJ whole genome shotgun (WGS) entry which is preliminary data.</text>
</comment>
<feature type="non-terminal residue" evidence="1">
    <location>
        <position position="1"/>
    </location>
</feature>
<keyword evidence="2" id="KW-1185">Reference proteome</keyword>
<organism evidence="1 2">
    <name type="scientific">Mesorhabditis spiculigera</name>
    <dbReference type="NCBI Taxonomy" id="96644"/>
    <lineage>
        <taxon>Eukaryota</taxon>
        <taxon>Metazoa</taxon>
        <taxon>Ecdysozoa</taxon>
        <taxon>Nematoda</taxon>
        <taxon>Chromadorea</taxon>
        <taxon>Rhabditida</taxon>
        <taxon>Rhabditina</taxon>
        <taxon>Rhabditomorpha</taxon>
        <taxon>Rhabditoidea</taxon>
        <taxon>Rhabditidae</taxon>
        <taxon>Mesorhabditinae</taxon>
        <taxon>Mesorhabditis</taxon>
    </lineage>
</organism>
<reference evidence="1" key="1">
    <citation type="submission" date="2023-06" db="EMBL/GenBank/DDBJ databases">
        <authorList>
            <person name="Delattre M."/>
        </authorList>
    </citation>
    <scope>NUCLEOTIDE SEQUENCE</scope>
    <source>
        <strain evidence="1">AF72</strain>
    </source>
</reference>
<dbReference type="Proteomes" id="UP001177023">
    <property type="component" value="Unassembled WGS sequence"/>
</dbReference>